<dbReference type="GO" id="GO:0005634">
    <property type="term" value="C:nucleus"/>
    <property type="evidence" value="ECO:0007669"/>
    <property type="project" value="TreeGrafter"/>
</dbReference>
<feature type="binding site" evidence="1">
    <location>
        <position position="68"/>
    </location>
    <ligand>
        <name>ATP</name>
        <dbReference type="ChEBI" id="CHEBI:30616"/>
    </ligand>
</feature>
<sequence length="367" mass="41946">MGDDTADFGDFVSNEDEELDLEEVVEPWYNYDIKETPHVFYPICLGEGSGSTVWMAHNLQEKRDVALKVMASGEWADNEICIQNEIIQNVQDTSHLVTYLATFLLPGNECHHRVLVFPLMGPCINPLILRDMPMATRMYAARQLLEALESLHKAGIVHRGMAPLHSLNRSAKYKTHGRPLRQIIPHVDLWKQGELVRPVEIPDNLRTEYFYLSDFGLAIKLGDPTIPRGYPPTLFCPPERLHKKHPSFACDMWSYMVIFEVLYLGFPPFLSWRSLIKRLGALPEQWKGLYSQSGGLDSWYDQSQSPDPDDNLASTIADYRPDADPIEREHVLSIMSKVFTYCPEKRPTATQLLQDPSFRAIMDTYGC</sequence>
<keyword evidence="4" id="KW-1185">Reference proteome</keyword>
<proteinExistence type="predicted"/>
<evidence type="ECO:0000259" key="2">
    <source>
        <dbReference type="PROSITE" id="PS50011"/>
    </source>
</evidence>
<dbReference type="EMBL" id="ML738331">
    <property type="protein sequence ID" value="KAE8312662.1"/>
    <property type="molecule type" value="Genomic_DNA"/>
</dbReference>
<evidence type="ECO:0000313" key="3">
    <source>
        <dbReference type="EMBL" id="KAE8312662.1"/>
    </source>
</evidence>
<dbReference type="Gene3D" id="3.30.200.20">
    <property type="entry name" value="Phosphorylase Kinase, domain 1"/>
    <property type="match status" value="1"/>
</dbReference>
<dbReference type="GO" id="GO:0005737">
    <property type="term" value="C:cytoplasm"/>
    <property type="evidence" value="ECO:0007669"/>
    <property type="project" value="TreeGrafter"/>
</dbReference>
<gene>
    <name evidence="3" type="ORF">BDV41DRAFT_564836</name>
</gene>
<dbReference type="Proteomes" id="UP000325433">
    <property type="component" value="Unassembled WGS sequence"/>
</dbReference>
<dbReference type="AlphaFoldDB" id="A0A5N6VWB7"/>
<feature type="domain" description="Protein kinase" evidence="2">
    <location>
        <begin position="39"/>
        <end position="358"/>
    </location>
</feature>
<accession>A0A5N6VWB7</accession>
<protein>
    <submittedName>
        <fullName evidence="3">Kinase-like protein</fullName>
    </submittedName>
</protein>
<dbReference type="Pfam" id="PF00069">
    <property type="entry name" value="Pkinase"/>
    <property type="match status" value="2"/>
</dbReference>
<dbReference type="Gene3D" id="1.10.510.10">
    <property type="entry name" value="Transferase(Phosphotransferase) domain 1"/>
    <property type="match status" value="1"/>
</dbReference>
<organism evidence="3 4">
    <name type="scientific">Aspergillus transmontanensis</name>
    <dbReference type="NCBI Taxonomy" id="1034304"/>
    <lineage>
        <taxon>Eukaryota</taxon>
        <taxon>Fungi</taxon>
        <taxon>Dikarya</taxon>
        <taxon>Ascomycota</taxon>
        <taxon>Pezizomycotina</taxon>
        <taxon>Eurotiomycetes</taxon>
        <taxon>Eurotiomycetidae</taxon>
        <taxon>Eurotiales</taxon>
        <taxon>Aspergillaceae</taxon>
        <taxon>Aspergillus</taxon>
        <taxon>Aspergillus subgen. Circumdati</taxon>
    </lineage>
</organism>
<dbReference type="GO" id="GO:0004674">
    <property type="term" value="F:protein serine/threonine kinase activity"/>
    <property type="evidence" value="ECO:0007669"/>
    <property type="project" value="TreeGrafter"/>
</dbReference>
<evidence type="ECO:0000256" key="1">
    <source>
        <dbReference type="PROSITE-ProRule" id="PRU10141"/>
    </source>
</evidence>
<dbReference type="InterPro" id="IPR000719">
    <property type="entry name" value="Prot_kinase_dom"/>
</dbReference>
<name>A0A5N6VWB7_9EURO</name>
<dbReference type="PANTHER" id="PTHR44167">
    <property type="entry name" value="OVARIAN-SPECIFIC SERINE/THREONINE-PROTEIN KINASE LOK-RELATED"/>
    <property type="match status" value="1"/>
</dbReference>
<dbReference type="CDD" id="cd00180">
    <property type="entry name" value="PKc"/>
    <property type="match status" value="1"/>
</dbReference>
<dbReference type="SUPFAM" id="SSF56112">
    <property type="entry name" value="Protein kinase-like (PK-like)"/>
    <property type="match status" value="1"/>
</dbReference>
<reference evidence="4" key="1">
    <citation type="submission" date="2019-04" db="EMBL/GenBank/DDBJ databases">
        <title>Friends and foes A comparative genomics studyof 23 Aspergillus species from section Flavi.</title>
        <authorList>
            <consortium name="DOE Joint Genome Institute"/>
            <person name="Kjaerbolling I."/>
            <person name="Vesth T."/>
            <person name="Frisvad J.C."/>
            <person name="Nybo J.L."/>
            <person name="Theobald S."/>
            <person name="Kildgaard S."/>
            <person name="Isbrandt T."/>
            <person name="Kuo A."/>
            <person name="Sato A."/>
            <person name="Lyhne E.K."/>
            <person name="Kogle M.E."/>
            <person name="Wiebenga A."/>
            <person name="Kun R.S."/>
            <person name="Lubbers R.J."/>
            <person name="Makela M.R."/>
            <person name="Barry K."/>
            <person name="Chovatia M."/>
            <person name="Clum A."/>
            <person name="Daum C."/>
            <person name="Haridas S."/>
            <person name="He G."/>
            <person name="LaButti K."/>
            <person name="Lipzen A."/>
            <person name="Mondo S."/>
            <person name="Riley R."/>
            <person name="Salamov A."/>
            <person name="Simmons B.A."/>
            <person name="Magnuson J.K."/>
            <person name="Henrissat B."/>
            <person name="Mortensen U.H."/>
            <person name="Larsen T.O."/>
            <person name="Devries R.P."/>
            <person name="Grigoriev I.V."/>
            <person name="Machida M."/>
            <person name="Baker S.E."/>
            <person name="Andersen M.R."/>
        </authorList>
    </citation>
    <scope>NUCLEOTIDE SEQUENCE [LARGE SCALE GENOMIC DNA]</scope>
    <source>
        <strain evidence="4">CBS 130015</strain>
    </source>
</reference>
<keyword evidence="1" id="KW-0067">ATP-binding</keyword>
<evidence type="ECO:0000313" key="4">
    <source>
        <dbReference type="Proteomes" id="UP000325433"/>
    </source>
</evidence>
<dbReference type="PROSITE" id="PS00107">
    <property type="entry name" value="PROTEIN_KINASE_ATP"/>
    <property type="match status" value="1"/>
</dbReference>
<dbReference type="InterPro" id="IPR017441">
    <property type="entry name" value="Protein_kinase_ATP_BS"/>
</dbReference>
<keyword evidence="3" id="KW-0808">Transferase</keyword>
<dbReference type="InterPro" id="IPR011009">
    <property type="entry name" value="Kinase-like_dom_sf"/>
</dbReference>
<keyword evidence="1" id="KW-0547">Nucleotide-binding</keyword>
<dbReference type="GO" id="GO:0044773">
    <property type="term" value="P:mitotic DNA damage checkpoint signaling"/>
    <property type="evidence" value="ECO:0007669"/>
    <property type="project" value="TreeGrafter"/>
</dbReference>
<dbReference type="GO" id="GO:0005524">
    <property type="term" value="F:ATP binding"/>
    <property type="evidence" value="ECO:0007669"/>
    <property type="project" value="UniProtKB-UniRule"/>
</dbReference>
<keyword evidence="3" id="KW-0418">Kinase</keyword>
<dbReference type="PROSITE" id="PS50011">
    <property type="entry name" value="PROTEIN_KINASE_DOM"/>
    <property type="match status" value="1"/>
</dbReference>
<dbReference type="PANTHER" id="PTHR44167:SF31">
    <property type="entry name" value="PROTEIN CBG02007"/>
    <property type="match status" value="1"/>
</dbReference>